<accession>A0A955I752</accession>
<dbReference type="Proteomes" id="UP000745577">
    <property type="component" value="Unassembled WGS sequence"/>
</dbReference>
<proteinExistence type="predicted"/>
<evidence type="ECO:0000313" key="2">
    <source>
        <dbReference type="EMBL" id="MCA9380260.1"/>
    </source>
</evidence>
<keyword evidence="1" id="KW-1133">Transmembrane helix</keyword>
<gene>
    <name evidence="2" type="ORF">KC675_03735</name>
</gene>
<dbReference type="AlphaFoldDB" id="A0A955I752"/>
<keyword evidence="1" id="KW-0812">Transmembrane</keyword>
<sequence length="106" mass="12047">MNEVCKDPEIDKITYAFVGAVVGVLASILICNIDNRIPEWLYLVGMGSGIRIGWKMGSREPVQSFLHEDGFDPYNKLLFRYDTFLQSARKNYLLEDSLKSINPSDV</sequence>
<reference evidence="2" key="2">
    <citation type="journal article" date="2021" name="Microbiome">
        <title>Successional dynamics and alternative stable states in a saline activated sludge microbial community over 9 years.</title>
        <authorList>
            <person name="Wang Y."/>
            <person name="Ye J."/>
            <person name="Ju F."/>
            <person name="Liu L."/>
            <person name="Boyd J.A."/>
            <person name="Deng Y."/>
            <person name="Parks D.H."/>
            <person name="Jiang X."/>
            <person name="Yin X."/>
            <person name="Woodcroft B.J."/>
            <person name="Tyson G.W."/>
            <person name="Hugenholtz P."/>
            <person name="Polz M.F."/>
            <person name="Zhang T."/>
        </authorList>
    </citation>
    <scope>NUCLEOTIDE SEQUENCE</scope>
    <source>
        <strain evidence="2">HKST-UBA15</strain>
    </source>
</reference>
<name>A0A955I752_9BACT</name>
<keyword evidence="1" id="KW-0472">Membrane</keyword>
<evidence type="ECO:0000256" key="1">
    <source>
        <dbReference type="SAM" id="Phobius"/>
    </source>
</evidence>
<feature type="transmembrane region" description="Helical" evidence="1">
    <location>
        <begin position="13"/>
        <end position="33"/>
    </location>
</feature>
<dbReference type="EMBL" id="JAGQLL010000044">
    <property type="protein sequence ID" value="MCA9380260.1"/>
    <property type="molecule type" value="Genomic_DNA"/>
</dbReference>
<organism evidence="2 3">
    <name type="scientific">Candidatus Dojkabacteria bacterium</name>
    <dbReference type="NCBI Taxonomy" id="2099670"/>
    <lineage>
        <taxon>Bacteria</taxon>
        <taxon>Candidatus Dojkabacteria</taxon>
    </lineage>
</organism>
<protein>
    <submittedName>
        <fullName evidence="2">Uncharacterized protein</fullName>
    </submittedName>
</protein>
<comment type="caution">
    <text evidence="2">The sequence shown here is derived from an EMBL/GenBank/DDBJ whole genome shotgun (WGS) entry which is preliminary data.</text>
</comment>
<reference evidence="2" key="1">
    <citation type="submission" date="2020-04" db="EMBL/GenBank/DDBJ databases">
        <authorList>
            <person name="Zhang T."/>
        </authorList>
    </citation>
    <scope>NUCLEOTIDE SEQUENCE</scope>
    <source>
        <strain evidence="2">HKST-UBA15</strain>
    </source>
</reference>
<evidence type="ECO:0000313" key="3">
    <source>
        <dbReference type="Proteomes" id="UP000745577"/>
    </source>
</evidence>